<dbReference type="EC" id="3.6.1.-" evidence="5"/>
<keyword evidence="2 5" id="KW-0963">Cytoplasm</keyword>
<evidence type="ECO:0000313" key="7">
    <source>
        <dbReference type="Proteomes" id="UP001297600"/>
    </source>
</evidence>
<organism evidence="6 7">
    <name type="scientific">Mesosutterella porci</name>
    <dbReference type="NCBI Taxonomy" id="2915351"/>
    <lineage>
        <taxon>Bacteria</taxon>
        <taxon>Pseudomonadati</taxon>
        <taxon>Pseudomonadota</taxon>
        <taxon>Betaproteobacteria</taxon>
        <taxon>Burkholderiales</taxon>
        <taxon>Sutterellaceae</taxon>
        <taxon>Mesosutterella</taxon>
    </lineage>
</organism>
<keyword evidence="7" id="KW-1185">Reference proteome</keyword>
<dbReference type="PANTHER" id="PTHR43213:SF10">
    <property type="entry name" value="7-METHYL-GTP PYROPHOSPHATASE"/>
    <property type="match status" value="1"/>
</dbReference>
<dbReference type="EMBL" id="JAKNCT010000003">
    <property type="protein sequence ID" value="MCG5030568.1"/>
    <property type="molecule type" value="Genomic_DNA"/>
</dbReference>
<feature type="active site" description="Proton acceptor" evidence="5">
    <location>
        <position position="72"/>
    </location>
</feature>
<evidence type="ECO:0000256" key="4">
    <source>
        <dbReference type="ARBA" id="ARBA00023080"/>
    </source>
</evidence>
<name>A0ABS9MPM9_9BURK</name>
<reference evidence="6 7" key="1">
    <citation type="submission" date="2022-02" db="EMBL/GenBank/DDBJ databases">
        <title>Mesosutterella porci, a novel member of the family Sutterellaceae from pig feces.</title>
        <authorList>
            <person name="Wylensek D."/>
            <person name="Clavel T."/>
        </authorList>
    </citation>
    <scope>NUCLEOTIDE SEQUENCE [LARGE SCALE GENOMIC DNA]</scope>
    <source>
        <strain evidence="7">oilRF-744-wt-GAM-9</strain>
    </source>
</reference>
<keyword evidence="4 5" id="KW-0546">Nucleotide metabolism</keyword>
<comment type="function">
    <text evidence="5">Nucleoside triphosphate pyrophosphatase that hydrolyzes 7-methyl-GTP (m(7)GTP). May have a dual role in cell division arrest and in preventing the incorporation of modified nucleotides into cellular nucleic acids.</text>
</comment>
<comment type="similarity">
    <text evidence="5">Belongs to the Maf family. YceF subfamily.</text>
</comment>
<dbReference type="Gene3D" id="3.90.950.10">
    <property type="match status" value="1"/>
</dbReference>
<feature type="site" description="Important for substrate specificity" evidence="5">
    <location>
        <position position="73"/>
    </location>
</feature>
<feature type="site" description="Important for substrate specificity" evidence="5">
    <location>
        <position position="156"/>
    </location>
</feature>
<evidence type="ECO:0000313" key="6">
    <source>
        <dbReference type="EMBL" id="MCG5030568.1"/>
    </source>
</evidence>
<accession>A0ABS9MPM9</accession>
<evidence type="ECO:0000256" key="3">
    <source>
        <dbReference type="ARBA" id="ARBA00022801"/>
    </source>
</evidence>
<protein>
    <recommendedName>
        <fullName evidence="5">7-methyl-GTP pyrophosphatase</fullName>
        <shortName evidence="5">m(7)GTP pyrophosphatase</shortName>
        <ecNumber evidence="5">3.6.1.-</ecNumber>
    </recommendedName>
</protein>
<feature type="site" description="Important for substrate specificity" evidence="5">
    <location>
        <position position="15"/>
    </location>
</feature>
<dbReference type="InterPro" id="IPR029001">
    <property type="entry name" value="ITPase-like_fam"/>
</dbReference>
<sequence length="198" mass="21367">MIKNPPLILASSSRYRRELLDRLGIAYEAIASDIDESSLDGETPLQTSQRLAVEKARFVAKSHPGAVVIGSDQVADLGGKKLGKPHTRERAVEQLLAMQGRTVTFYTALAVIAPDGTARERLSATEVRMRPLSRETIEAYVDREKPFDCAGSAKIESLGIALMESVKSDDPTSLIGLPLIALTTLLAQSGLEVLPGLR</sequence>
<keyword evidence="3 5" id="KW-0378">Hydrolase</keyword>
<comment type="caution">
    <text evidence="5">Lacks conserved residue(s) required for the propagation of feature annotation.</text>
</comment>
<gene>
    <name evidence="6" type="ORF">MAF45_03800</name>
</gene>
<evidence type="ECO:0000256" key="5">
    <source>
        <dbReference type="HAMAP-Rule" id="MF_00528"/>
    </source>
</evidence>
<dbReference type="Pfam" id="PF02545">
    <property type="entry name" value="Maf"/>
    <property type="match status" value="1"/>
</dbReference>
<dbReference type="InterPro" id="IPR003697">
    <property type="entry name" value="Maf-like"/>
</dbReference>
<dbReference type="CDD" id="cd00555">
    <property type="entry name" value="Maf"/>
    <property type="match status" value="1"/>
</dbReference>
<proteinExistence type="inferred from homology"/>
<comment type="cofactor">
    <cofactor evidence="5">
        <name>a divalent metal cation</name>
        <dbReference type="ChEBI" id="CHEBI:60240"/>
    </cofactor>
</comment>
<comment type="caution">
    <text evidence="6">The sequence shown here is derived from an EMBL/GenBank/DDBJ whole genome shotgun (WGS) entry which is preliminary data.</text>
</comment>
<dbReference type="SUPFAM" id="SSF52972">
    <property type="entry name" value="ITPase-like"/>
    <property type="match status" value="1"/>
</dbReference>
<comment type="subcellular location">
    <subcellularLocation>
        <location evidence="1 5">Cytoplasm</location>
    </subcellularLocation>
</comment>
<dbReference type="NCBIfam" id="TIGR00172">
    <property type="entry name" value="maf"/>
    <property type="match status" value="1"/>
</dbReference>
<evidence type="ECO:0000256" key="2">
    <source>
        <dbReference type="ARBA" id="ARBA00022490"/>
    </source>
</evidence>
<dbReference type="PANTHER" id="PTHR43213">
    <property type="entry name" value="BIFUNCTIONAL DTTP/UTP PYROPHOSPHATASE/METHYLTRANSFERASE PROTEIN-RELATED"/>
    <property type="match status" value="1"/>
</dbReference>
<dbReference type="PIRSF" id="PIRSF006305">
    <property type="entry name" value="Maf"/>
    <property type="match status" value="1"/>
</dbReference>
<dbReference type="HAMAP" id="MF_00528">
    <property type="entry name" value="Maf"/>
    <property type="match status" value="1"/>
</dbReference>
<dbReference type="Proteomes" id="UP001297600">
    <property type="component" value="Unassembled WGS sequence"/>
</dbReference>
<comment type="catalytic activity">
    <reaction evidence="5">
        <text>N(7)-methyl-GTP + H2O = N(7)-methyl-GMP + diphosphate + H(+)</text>
        <dbReference type="Rhea" id="RHEA:58744"/>
        <dbReference type="ChEBI" id="CHEBI:15377"/>
        <dbReference type="ChEBI" id="CHEBI:15378"/>
        <dbReference type="ChEBI" id="CHEBI:33019"/>
        <dbReference type="ChEBI" id="CHEBI:58285"/>
        <dbReference type="ChEBI" id="CHEBI:87133"/>
    </reaction>
</comment>
<dbReference type="RefSeq" id="WP_237978220.1">
    <property type="nucleotide sequence ID" value="NZ_JAKNCT010000003.1"/>
</dbReference>
<evidence type="ECO:0000256" key="1">
    <source>
        <dbReference type="ARBA" id="ARBA00004496"/>
    </source>
</evidence>